<dbReference type="RefSeq" id="WP_367768714.1">
    <property type="nucleotide sequence ID" value="NZ_JBFNXR010000017.1"/>
</dbReference>
<sequence>MIEAPVRTISGVSLEESLRATLAQGDAVAGTVQPVLNHLLAGPDASLFGEEILARMRGMLSHLGAQLLDVPGSGVRSGDPACTAAVIAALRQKSEVLSHLHALALEWQITERLLQEFAIDPITPPLLQSLLTSQEVATRELAAKFLGSQARWCQAQRRMQLPLAELPQDVLDSALAASYAALPVDSRSFAPEHQAPVIYRREASRIELAGRLLTSISNPTIDPFDVGQGGVALFMTTLALASGQARDRLCLSAHESQMVRLALALRAAGLSGDEIERQLFILVPNSVLHHGFGKITSDQAASLLAGAPHAGL</sequence>
<evidence type="ECO:0000313" key="2">
    <source>
        <dbReference type="Proteomes" id="UP001556118"/>
    </source>
</evidence>
<protein>
    <recommendedName>
        <fullName evidence="3">DUF2336 domain-containing protein</fullName>
    </recommendedName>
</protein>
<accession>A0ABV3R7A8</accession>
<dbReference type="EMBL" id="JBFNXR010000017">
    <property type="protein sequence ID" value="MEW9853984.1"/>
    <property type="molecule type" value="Genomic_DNA"/>
</dbReference>
<reference evidence="1 2" key="1">
    <citation type="submission" date="2024-06" db="EMBL/GenBank/DDBJ databases">
        <title>Novosphingobium rhizovicinus M1R2S20.</title>
        <authorList>
            <person name="Sun J.-Q."/>
        </authorList>
    </citation>
    <scope>NUCLEOTIDE SEQUENCE [LARGE SCALE GENOMIC DNA]</scope>
    <source>
        <strain evidence="1 2">M1R2S20</strain>
    </source>
</reference>
<proteinExistence type="predicted"/>
<keyword evidence="2" id="KW-1185">Reference proteome</keyword>
<gene>
    <name evidence="1" type="ORF">ABUH87_02150</name>
</gene>
<organism evidence="1 2">
    <name type="scientific">Novosphingobium rhizovicinum</name>
    <dbReference type="NCBI Taxonomy" id="3228928"/>
    <lineage>
        <taxon>Bacteria</taxon>
        <taxon>Pseudomonadati</taxon>
        <taxon>Pseudomonadota</taxon>
        <taxon>Alphaproteobacteria</taxon>
        <taxon>Sphingomonadales</taxon>
        <taxon>Sphingomonadaceae</taxon>
        <taxon>Novosphingobium</taxon>
    </lineage>
</organism>
<dbReference type="Proteomes" id="UP001556118">
    <property type="component" value="Unassembled WGS sequence"/>
</dbReference>
<name>A0ABV3R7A8_9SPHN</name>
<evidence type="ECO:0008006" key="3">
    <source>
        <dbReference type="Google" id="ProtNLM"/>
    </source>
</evidence>
<comment type="caution">
    <text evidence="1">The sequence shown here is derived from an EMBL/GenBank/DDBJ whole genome shotgun (WGS) entry which is preliminary data.</text>
</comment>
<evidence type="ECO:0000313" key="1">
    <source>
        <dbReference type="EMBL" id="MEW9853984.1"/>
    </source>
</evidence>